<dbReference type="AlphaFoldDB" id="A0A7X6DS13"/>
<protein>
    <recommendedName>
        <fullName evidence="3">Outer membrane protein beta-barrel domain-containing protein</fullName>
    </recommendedName>
</protein>
<name>A0A7X6DS13_9BACT</name>
<comment type="caution">
    <text evidence="1">The sequence shown here is derived from an EMBL/GenBank/DDBJ whole genome shotgun (WGS) entry which is preliminary data.</text>
</comment>
<organism evidence="1 2">
    <name type="scientific">Candidatus Manganitrophus noduliformans</name>
    <dbReference type="NCBI Taxonomy" id="2606439"/>
    <lineage>
        <taxon>Bacteria</taxon>
        <taxon>Pseudomonadati</taxon>
        <taxon>Nitrospirota</taxon>
        <taxon>Nitrospiria</taxon>
        <taxon>Candidatus Troglogloeales</taxon>
        <taxon>Candidatus Manganitrophaceae</taxon>
        <taxon>Candidatus Manganitrophus</taxon>
    </lineage>
</organism>
<evidence type="ECO:0008006" key="3">
    <source>
        <dbReference type="Google" id="ProtNLM"/>
    </source>
</evidence>
<proteinExistence type="predicted"/>
<dbReference type="EMBL" id="VTOW01000003">
    <property type="protein sequence ID" value="NKE72003.1"/>
    <property type="molecule type" value="Genomic_DNA"/>
</dbReference>
<accession>A0A7X6DS13</accession>
<gene>
    <name evidence="1" type="ORF">MNODULE_14740</name>
</gene>
<dbReference type="InterPro" id="IPR011250">
    <property type="entry name" value="OMP/PagP_B-barrel"/>
</dbReference>
<dbReference type="Gene3D" id="2.40.160.20">
    <property type="match status" value="1"/>
</dbReference>
<reference evidence="1 2" key="1">
    <citation type="journal article" date="2020" name="Nature">
        <title>Bacterial chemolithoautotrophy via manganese oxidation.</title>
        <authorList>
            <person name="Yu H."/>
            <person name="Leadbetter J.R."/>
        </authorList>
    </citation>
    <scope>NUCLEOTIDE SEQUENCE [LARGE SCALE GENOMIC DNA]</scope>
    <source>
        <strain evidence="1 2">Mn-1</strain>
    </source>
</reference>
<sequence length="226" mass="25078">MKKIDIWVRLVCTGVILFFAVFDHEVRAQSVEGKWGIGIRGGGGLPDEDVSTAFESKTGPIVSGNILYGLGDIFSVGLNIEWEKHDIEISGRGVGEAKTTSIIPLIEWRPIVSGAVSYYLSFGLGINMNSFNRDERRRRTILSEDLTAEEIADLFTTPFEVDPENTMAIKISSGFDYFAAKNLAVNTEVGWKSNSGNMEFCFSLGCETRDWDASVLTALLGFRYYF</sequence>
<evidence type="ECO:0000313" key="1">
    <source>
        <dbReference type="EMBL" id="NKE72003.1"/>
    </source>
</evidence>
<keyword evidence="2" id="KW-1185">Reference proteome</keyword>
<dbReference type="SUPFAM" id="SSF56925">
    <property type="entry name" value="OMPA-like"/>
    <property type="match status" value="1"/>
</dbReference>
<dbReference type="RefSeq" id="WP_168061279.1">
    <property type="nucleotide sequence ID" value="NZ_VTOW01000003.1"/>
</dbReference>
<dbReference type="Proteomes" id="UP000534783">
    <property type="component" value="Unassembled WGS sequence"/>
</dbReference>
<evidence type="ECO:0000313" key="2">
    <source>
        <dbReference type="Proteomes" id="UP000534783"/>
    </source>
</evidence>